<comment type="caution">
    <text evidence="1">The sequence shown here is derived from an EMBL/GenBank/DDBJ whole genome shotgun (WGS) entry which is preliminary data.</text>
</comment>
<dbReference type="AlphaFoldDB" id="A0A4Y2CLA1"/>
<dbReference type="Proteomes" id="UP000499080">
    <property type="component" value="Unassembled WGS sequence"/>
</dbReference>
<protein>
    <submittedName>
        <fullName evidence="1">Uncharacterized protein</fullName>
    </submittedName>
</protein>
<organism evidence="1 2">
    <name type="scientific">Araneus ventricosus</name>
    <name type="common">Orbweaver spider</name>
    <name type="synonym">Epeira ventricosa</name>
    <dbReference type="NCBI Taxonomy" id="182803"/>
    <lineage>
        <taxon>Eukaryota</taxon>
        <taxon>Metazoa</taxon>
        <taxon>Ecdysozoa</taxon>
        <taxon>Arthropoda</taxon>
        <taxon>Chelicerata</taxon>
        <taxon>Arachnida</taxon>
        <taxon>Araneae</taxon>
        <taxon>Araneomorphae</taxon>
        <taxon>Entelegynae</taxon>
        <taxon>Araneoidea</taxon>
        <taxon>Araneidae</taxon>
        <taxon>Araneus</taxon>
    </lineage>
</organism>
<accession>A0A4Y2CLA1</accession>
<evidence type="ECO:0000313" key="1">
    <source>
        <dbReference type="EMBL" id="GBM04939.1"/>
    </source>
</evidence>
<dbReference type="EMBL" id="BGPR01000209">
    <property type="protein sequence ID" value="GBM04939.1"/>
    <property type="molecule type" value="Genomic_DNA"/>
</dbReference>
<keyword evidence="2" id="KW-1185">Reference proteome</keyword>
<gene>
    <name evidence="1" type="ORF">AVEN_126091_1</name>
</gene>
<sequence>MAASQFVSNWYEAFIVSRNINIFGEHAALLCIATLGDGERLGTLPFPSARCGSRVRVYTVVLWMSKPANSGSRSHLLIQFHLYIGSKSLNHSNSHDQSHLIQWANWAVDHGRH</sequence>
<reference evidence="1 2" key="1">
    <citation type="journal article" date="2019" name="Sci. Rep.">
        <title>Orb-weaving spider Araneus ventricosus genome elucidates the spidroin gene catalogue.</title>
        <authorList>
            <person name="Kono N."/>
            <person name="Nakamura H."/>
            <person name="Ohtoshi R."/>
            <person name="Moran D.A.P."/>
            <person name="Shinohara A."/>
            <person name="Yoshida Y."/>
            <person name="Fujiwara M."/>
            <person name="Mori M."/>
            <person name="Tomita M."/>
            <person name="Arakawa K."/>
        </authorList>
    </citation>
    <scope>NUCLEOTIDE SEQUENCE [LARGE SCALE GENOMIC DNA]</scope>
</reference>
<evidence type="ECO:0000313" key="2">
    <source>
        <dbReference type="Proteomes" id="UP000499080"/>
    </source>
</evidence>
<name>A0A4Y2CLA1_ARAVE</name>
<proteinExistence type="predicted"/>